<evidence type="ECO:0000313" key="3">
    <source>
        <dbReference type="Proteomes" id="UP000095751"/>
    </source>
</evidence>
<dbReference type="OrthoDB" id="41372at2759"/>
<evidence type="ECO:0000256" key="1">
    <source>
        <dbReference type="SAM" id="MobiDB-lite"/>
    </source>
</evidence>
<protein>
    <recommendedName>
        <fullName evidence="4">Nucleotide-diphospho-sugar transferase domain-containing protein</fullName>
    </recommendedName>
</protein>
<keyword evidence="3" id="KW-1185">Reference proteome</keyword>
<organism evidence="2 3">
    <name type="scientific">Fragilariopsis cylindrus CCMP1102</name>
    <dbReference type="NCBI Taxonomy" id="635003"/>
    <lineage>
        <taxon>Eukaryota</taxon>
        <taxon>Sar</taxon>
        <taxon>Stramenopiles</taxon>
        <taxon>Ochrophyta</taxon>
        <taxon>Bacillariophyta</taxon>
        <taxon>Bacillariophyceae</taxon>
        <taxon>Bacillariophycidae</taxon>
        <taxon>Bacillariales</taxon>
        <taxon>Bacillariaceae</taxon>
        <taxon>Fragilariopsis</taxon>
    </lineage>
</organism>
<proteinExistence type="predicted"/>
<dbReference type="Proteomes" id="UP000095751">
    <property type="component" value="Unassembled WGS sequence"/>
</dbReference>
<dbReference type="Gene3D" id="3.90.550.10">
    <property type="entry name" value="Spore Coat Polysaccharide Biosynthesis Protein SpsA, Chain A"/>
    <property type="match status" value="1"/>
</dbReference>
<name>A0A1E7F6H9_9STRA</name>
<dbReference type="EMBL" id="KV784361">
    <property type="protein sequence ID" value="OEU13729.1"/>
    <property type="molecule type" value="Genomic_DNA"/>
</dbReference>
<dbReference type="KEGG" id="fcy:FRACYDRAFT_269920"/>
<dbReference type="InParanoid" id="A0A1E7F6H9"/>
<accession>A0A1E7F6H9</accession>
<dbReference type="InterPro" id="IPR029044">
    <property type="entry name" value="Nucleotide-diphossugar_trans"/>
</dbReference>
<feature type="region of interest" description="Disordered" evidence="1">
    <location>
        <begin position="92"/>
        <end position="117"/>
    </location>
</feature>
<dbReference type="AlphaFoldDB" id="A0A1E7F6H9"/>
<feature type="region of interest" description="Disordered" evidence="1">
    <location>
        <begin position="1"/>
        <end position="20"/>
    </location>
</feature>
<evidence type="ECO:0008006" key="4">
    <source>
        <dbReference type="Google" id="ProtNLM"/>
    </source>
</evidence>
<evidence type="ECO:0000313" key="2">
    <source>
        <dbReference type="EMBL" id="OEU13729.1"/>
    </source>
</evidence>
<sequence>MLVMRNRERNKNKNNNNHNTIKPFTYTSSWLPVQGGFFIVRPNSRVLNDMVETLLKGEWNSEGPHAKKYNGFWGQYQIQGFLSYWYSDDNDNEQRKRNEQHQQQQQNTAGSNSNKNKYDYHRSINAIELNPCIFNTMTHDRDDSEGRKKKYYDFRRPKCKTTAMEQIYSVHLTQCLKPWVCPHLKSGHPRRCIDHHRKWFELRRSLEQEWNRTIPTDGWYFERTLGYCRRDNPPQRLPNITNIKRTPIKRYYVPLEALA</sequence>
<feature type="compositionally biased region" description="Basic and acidic residues" evidence="1">
    <location>
        <begin position="1"/>
        <end position="11"/>
    </location>
</feature>
<gene>
    <name evidence="2" type="ORF">FRACYDRAFT_269920</name>
</gene>
<reference evidence="2 3" key="1">
    <citation type="submission" date="2016-09" db="EMBL/GenBank/DDBJ databases">
        <title>Extensive genetic diversity and differential bi-allelic expression allows diatom success in the polar Southern Ocean.</title>
        <authorList>
            <consortium name="DOE Joint Genome Institute"/>
            <person name="Mock T."/>
            <person name="Otillar R.P."/>
            <person name="Strauss J."/>
            <person name="Dupont C."/>
            <person name="Frickenhaus S."/>
            <person name="Maumus F."/>
            <person name="Mcmullan M."/>
            <person name="Sanges R."/>
            <person name="Schmutz J."/>
            <person name="Toseland A."/>
            <person name="Valas R."/>
            <person name="Veluchamy A."/>
            <person name="Ward B.J."/>
            <person name="Allen A."/>
            <person name="Barry K."/>
            <person name="Falciatore A."/>
            <person name="Ferrante M."/>
            <person name="Fortunato A.E."/>
            <person name="Gloeckner G."/>
            <person name="Gruber A."/>
            <person name="Hipkin R."/>
            <person name="Janech M."/>
            <person name="Kroth P."/>
            <person name="Leese F."/>
            <person name="Lindquist E."/>
            <person name="Lyon B.R."/>
            <person name="Martin J."/>
            <person name="Mayer C."/>
            <person name="Parker M."/>
            <person name="Quesneville H."/>
            <person name="Raymond J."/>
            <person name="Uhlig C."/>
            <person name="Valentin K.U."/>
            <person name="Worden A.Z."/>
            <person name="Armbrust E.V."/>
            <person name="Bowler C."/>
            <person name="Green B."/>
            <person name="Moulton V."/>
            <person name="Van Oosterhout C."/>
            <person name="Grigoriev I."/>
        </authorList>
    </citation>
    <scope>NUCLEOTIDE SEQUENCE [LARGE SCALE GENOMIC DNA]</scope>
    <source>
        <strain evidence="2 3">CCMP1102</strain>
    </source>
</reference>